<sequence>MKLFIYFSILLSFVSCAVNQSIGLTMPDQQNGNISSESNNKIINQAGQNSTIENFKITNDLKPISLNVNVIVLRRDNKSQTNFDLKNTEEKQLLIDYFDKMNTYWNNFKNPSDLTGCYTGTDFYPDSKIRFKFNYIELVDSYAWNYMNSGADLSAKKYNGLSPSESWYLSDLDKKLAADPSIPKGVFLYLTMEGRNFDELNKAKGKGFHLNGIEASQFPSSTNLERTSSVNIPNRYLKYLWHRYQAPIDHKTSWSETRNWHLGDAIGTAHELGHTLGLSHNNQYHGANKCQYSIMSQAAGHARNYLQPTEVLKAHKNLRESNLIQFVTEDSFLGNTFSINKSEIWSKKQRFYSNLKLEDNVVLTISEPVILAPQAKVIFGKNAKIIFTKNGKLIQPNNVEFSNFVNKTATSITKS</sequence>
<feature type="chain" id="PRO_5017992231" description="Peptidase M10 metallopeptidase domain-containing protein" evidence="1">
    <location>
        <begin position="18"/>
        <end position="415"/>
    </location>
</feature>
<accession>A0A3L9M5S1</accession>
<dbReference type="GO" id="GO:0008237">
    <property type="term" value="F:metallopeptidase activity"/>
    <property type="evidence" value="ECO:0007669"/>
    <property type="project" value="InterPro"/>
</dbReference>
<dbReference type="Gene3D" id="3.40.390.10">
    <property type="entry name" value="Collagenase (Catalytic Domain)"/>
    <property type="match status" value="1"/>
</dbReference>
<dbReference type="OrthoDB" id="1451456at2"/>
<dbReference type="Proteomes" id="UP000275348">
    <property type="component" value="Unassembled WGS sequence"/>
</dbReference>
<dbReference type="InterPro" id="IPR024079">
    <property type="entry name" value="MetalloPept_cat_dom_sf"/>
</dbReference>
<dbReference type="RefSeq" id="WP_121935107.1">
    <property type="nucleotide sequence ID" value="NZ_RDOJ01000014.1"/>
</dbReference>
<keyword evidence="1" id="KW-0732">Signal</keyword>
<organism evidence="2 3">
    <name type="scientific">Faecalibacter macacae</name>
    <dbReference type="NCBI Taxonomy" id="1859289"/>
    <lineage>
        <taxon>Bacteria</taxon>
        <taxon>Pseudomonadati</taxon>
        <taxon>Bacteroidota</taxon>
        <taxon>Flavobacteriia</taxon>
        <taxon>Flavobacteriales</taxon>
        <taxon>Weeksellaceae</taxon>
        <taxon>Faecalibacter</taxon>
    </lineage>
</organism>
<proteinExistence type="predicted"/>
<protein>
    <recommendedName>
        <fullName evidence="4">Peptidase M10 metallopeptidase domain-containing protein</fullName>
    </recommendedName>
</protein>
<gene>
    <name evidence="2" type="ORF">EAH69_10210</name>
</gene>
<name>A0A3L9M5S1_9FLAO</name>
<dbReference type="AlphaFoldDB" id="A0A3L9M5S1"/>
<keyword evidence="3" id="KW-1185">Reference proteome</keyword>
<evidence type="ECO:0000256" key="1">
    <source>
        <dbReference type="SAM" id="SignalP"/>
    </source>
</evidence>
<reference evidence="2 3" key="1">
    <citation type="submission" date="2018-10" db="EMBL/GenBank/DDBJ databases">
        <authorList>
            <person name="Chen X."/>
        </authorList>
    </citation>
    <scope>NUCLEOTIDE SEQUENCE [LARGE SCALE GENOMIC DNA]</scope>
    <source>
        <strain evidence="2 3">YIM 102668</strain>
    </source>
</reference>
<feature type="signal peptide" evidence="1">
    <location>
        <begin position="1"/>
        <end position="17"/>
    </location>
</feature>
<dbReference type="SUPFAM" id="SSF55486">
    <property type="entry name" value="Metalloproteases ('zincins'), catalytic domain"/>
    <property type="match status" value="1"/>
</dbReference>
<dbReference type="PROSITE" id="PS51257">
    <property type="entry name" value="PROKAR_LIPOPROTEIN"/>
    <property type="match status" value="1"/>
</dbReference>
<comment type="caution">
    <text evidence="2">The sequence shown here is derived from an EMBL/GenBank/DDBJ whole genome shotgun (WGS) entry which is preliminary data.</text>
</comment>
<dbReference type="EMBL" id="RDOJ01000014">
    <property type="protein sequence ID" value="RLZ08298.1"/>
    <property type="molecule type" value="Genomic_DNA"/>
</dbReference>
<evidence type="ECO:0008006" key="4">
    <source>
        <dbReference type="Google" id="ProtNLM"/>
    </source>
</evidence>
<evidence type="ECO:0000313" key="3">
    <source>
        <dbReference type="Proteomes" id="UP000275348"/>
    </source>
</evidence>
<evidence type="ECO:0000313" key="2">
    <source>
        <dbReference type="EMBL" id="RLZ08298.1"/>
    </source>
</evidence>